<accession>A0ABU1YT96</accession>
<dbReference type="RefSeq" id="WP_310270132.1">
    <property type="nucleotide sequence ID" value="NZ_JAVDXU010000004.1"/>
</dbReference>
<gene>
    <name evidence="1" type="ORF">J2X20_004622</name>
</gene>
<dbReference type="EMBL" id="JAVDXU010000004">
    <property type="protein sequence ID" value="MDR7271948.1"/>
    <property type="molecule type" value="Genomic_DNA"/>
</dbReference>
<keyword evidence="2" id="KW-1185">Reference proteome</keyword>
<evidence type="ECO:0000313" key="1">
    <source>
        <dbReference type="EMBL" id="MDR7271948.1"/>
    </source>
</evidence>
<comment type="caution">
    <text evidence="1">The sequence shown here is derived from an EMBL/GenBank/DDBJ whole genome shotgun (WGS) entry which is preliminary data.</text>
</comment>
<proteinExistence type="predicted"/>
<protein>
    <submittedName>
        <fullName evidence="1">Uncharacterized protein</fullName>
    </submittedName>
</protein>
<sequence length="435" mass="47172">MATAEVTVQRLRLRSRAAVPGLVPNVEDALRVSSKPVALLNRLVLVRRLRLRTAAGASAQALAQQLERAWQQLAALAQPIEQASDTADAVWATSLAVARQALLRRWLRGEPTEAWFWRRLHAPHADGAWPERAVALLLAVDEEAAPAGVIASLRQQALQARALLALIAQHRMTAPFIQAITETQAQAVLGRIRALDEAPPLAHRPLPAASPAARAVAPWTRLFELMTALSSAAEDSPAERFPASSLEITAGPTEKARLAADADAPALPAPRPPAIAAMVKLTPRPLAASPSQLLLDPGLASRWSGLWLLLPLLLRHGLDDTNDPLAAWAGAMRSACHRLRIPGDDPIHNALAGLDLPTTPDPHWLRTARVAAVQDARLPLLRIARRRGAAWISPERIDIEFPPASLDLRIRRAGFDINPGFVPWLGRIVHFHYPS</sequence>
<organism evidence="1 2">
    <name type="scientific">Roseateles saccharophilus</name>
    <name type="common">Pseudomonas saccharophila</name>
    <dbReference type="NCBI Taxonomy" id="304"/>
    <lineage>
        <taxon>Bacteria</taxon>
        <taxon>Pseudomonadati</taxon>
        <taxon>Pseudomonadota</taxon>
        <taxon>Betaproteobacteria</taxon>
        <taxon>Burkholderiales</taxon>
        <taxon>Sphaerotilaceae</taxon>
        <taxon>Roseateles</taxon>
    </lineage>
</organism>
<reference evidence="1 2" key="1">
    <citation type="submission" date="2023-07" db="EMBL/GenBank/DDBJ databases">
        <title>Sorghum-associated microbial communities from plants grown in Nebraska, USA.</title>
        <authorList>
            <person name="Schachtman D."/>
        </authorList>
    </citation>
    <scope>NUCLEOTIDE SEQUENCE [LARGE SCALE GENOMIC DNA]</scope>
    <source>
        <strain evidence="1 2">BE314</strain>
    </source>
</reference>
<dbReference type="Proteomes" id="UP001180453">
    <property type="component" value="Unassembled WGS sequence"/>
</dbReference>
<name>A0ABU1YT96_ROSSA</name>
<evidence type="ECO:0000313" key="2">
    <source>
        <dbReference type="Proteomes" id="UP001180453"/>
    </source>
</evidence>